<dbReference type="GO" id="GO:0046872">
    <property type="term" value="F:metal ion binding"/>
    <property type="evidence" value="ECO:0007669"/>
    <property type="project" value="InterPro"/>
</dbReference>
<evidence type="ECO:0000259" key="1">
    <source>
        <dbReference type="Pfam" id="PF05193"/>
    </source>
</evidence>
<dbReference type="Pfam" id="PF05193">
    <property type="entry name" value="Peptidase_M16_C"/>
    <property type="match status" value="1"/>
</dbReference>
<dbReference type="Proteomes" id="UP000602260">
    <property type="component" value="Unassembled WGS sequence"/>
</dbReference>
<dbReference type="PANTHER" id="PTHR11851:SF186">
    <property type="entry name" value="INACTIVE METALLOPROTEASE YMFF-RELATED"/>
    <property type="match status" value="1"/>
</dbReference>
<protein>
    <submittedName>
        <fullName evidence="2">Insulinase family protein</fullName>
    </submittedName>
</protein>
<evidence type="ECO:0000313" key="3">
    <source>
        <dbReference type="Proteomes" id="UP000602260"/>
    </source>
</evidence>
<gene>
    <name evidence="2" type="ORF">H8S55_05435</name>
</gene>
<dbReference type="PANTHER" id="PTHR11851">
    <property type="entry name" value="METALLOPROTEASE"/>
    <property type="match status" value="1"/>
</dbReference>
<sequence length="430" mass="47186">MSEVKRRELFPGVWLRAVHTNQFKSAYLSVTLMAPLDGGTAAENALIPSVLRRGTRTHPDMESMSAALDELYGGAVEPVVRKKGETQCVGLVASFLDDAYTLEGEPILESAAALLGQVLLDPCTEEGIFRADYVAGEQANLLDRIRGQINDKRVYASHRLAQVMCREEAFGVDKLGDEESAGAITPGSLWQRYQALLNTAAVEVYYSGSAQSERVEAALRSALSALPVNPNRVVPDCEVRLTAGTKPQIVEEALDVTQGKLAMGFRTGGVTCWEEDYPAMVLCNAVFGGTTLSKLFMNVREKLSLCYYASSVLEKMKGLVLVSSGIEFDKYETARDEILAQLDQIRRGEIEDWELEGARRTVIGGYRATLDDQGRQEEFWLGQSAAGLEEDIPALCAQLETVTKEQVAQAAQKLQLDTIYFLKGKEGQHE</sequence>
<keyword evidence="3" id="KW-1185">Reference proteome</keyword>
<dbReference type="InterPro" id="IPR050361">
    <property type="entry name" value="MPP/UQCRC_Complex"/>
</dbReference>
<dbReference type="NCBIfam" id="NF047422">
    <property type="entry name" value="YfmF_fam"/>
    <property type="match status" value="1"/>
</dbReference>
<dbReference type="InterPro" id="IPR007863">
    <property type="entry name" value="Peptidase_M16_C"/>
</dbReference>
<dbReference type="InterPro" id="IPR011249">
    <property type="entry name" value="Metalloenz_LuxS/M16"/>
</dbReference>
<comment type="caution">
    <text evidence="2">The sequence shown here is derived from an EMBL/GenBank/DDBJ whole genome shotgun (WGS) entry which is preliminary data.</text>
</comment>
<dbReference type="Gene3D" id="3.30.830.10">
    <property type="entry name" value="Metalloenzyme, LuxS/M16 peptidase-like"/>
    <property type="match status" value="2"/>
</dbReference>
<proteinExistence type="predicted"/>
<evidence type="ECO:0000313" key="2">
    <source>
        <dbReference type="EMBL" id="MBC5716766.1"/>
    </source>
</evidence>
<organism evidence="2 3">
    <name type="scientific">Flintibacter faecis</name>
    <dbReference type="NCBI Taxonomy" id="2763047"/>
    <lineage>
        <taxon>Bacteria</taxon>
        <taxon>Bacillati</taxon>
        <taxon>Bacillota</taxon>
        <taxon>Clostridia</taxon>
        <taxon>Eubacteriales</taxon>
        <taxon>Flintibacter</taxon>
    </lineage>
</organism>
<reference evidence="2" key="1">
    <citation type="submission" date="2020-08" db="EMBL/GenBank/DDBJ databases">
        <title>Genome public.</title>
        <authorList>
            <person name="Liu C."/>
            <person name="Sun Q."/>
        </authorList>
    </citation>
    <scope>NUCLEOTIDE SEQUENCE</scope>
    <source>
        <strain evidence="2">BX5</strain>
    </source>
</reference>
<name>A0A8J6J362_9FIRM</name>
<feature type="domain" description="Peptidase M16 C-terminal" evidence="1">
    <location>
        <begin position="184"/>
        <end position="361"/>
    </location>
</feature>
<dbReference type="EMBL" id="JACOPN010000003">
    <property type="protein sequence ID" value="MBC5716766.1"/>
    <property type="molecule type" value="Genomic_DNA"/>
</dbReference>
<accession>A0A8J6J362</accession>
<dbReference type="RefSeq" id="WP_186878119.1">
    <property type="nucleotide sequence ID" value="NZ_JACOPN010000003.1"/>
</dbReference>
<dbReference type="SUPFAM" id="SSF63411">
    <property type="entry name" value="LuxS/MPP-like metallohydrolase"/>
    <property type="match status" value="2"/>
</dbReference>
<dbReference type="AlphaFoldDB" id="A0A8J6J362"/>